<dbReference type="Gene3D" id="3.30.420.40">
    <property type="match status" value="1"/>
</dbReference>
<dbReference type="PANTHER" id="PTHR18964">
    <property type="entry name" value="ROK (REPRESSOR, ORF, KINASE) FAMILY"/>
    <property type="match status" value="1"/>
</dbReference>
<dbReference type="AlphaFoldDB" id="A0A0Q9XK31"/>
<organism evidence="2 3">
    <name type="scientific">Lederbergia galactosidilytica</name>
    <dbReference type="NCBI Taxonomy" id="217031"/>
    <lineage>
        <taxon>Bacteria</taxon>
        <taxon>Bacillati</taxon>
        <taxon>Bacillota</taxon>
        <taxon>Bacilli</taxon>
        <taxon>Bacillales</taxon>
        <taxon>Bacillaceae</taxon>
        <taxon>Lederbergia</taxon>
    </lineage>
</organism>
<reference evidence="2 3" key="1">
    <citation type="submission" date="2015-06" db="EMBL/GenBank/DDBJ databases">
        <title>Genome sequencing project of Bacillus galactosidilyticus PL133.</title>
        <authorList>
            <person name="Gaiero J."/>
            <person name="Nicol R."/>
            <person name="Habash M."/>
        </authorList>
    </citation>
    <scope>NUCLEOTIDE SEQUENCE [LARGE SCALE GENOMIC DNA]</scope>
    <source>
        <strain evidence="2 3">PL133</strain>
    </source>
</reference>
<comment type="similarity">
    <text evidence="1">Belongs to the ROK (NagC/XylR) family.</text>
</comment>
<proteinExistence type="inferred from homology"/>
<dbReference type="Pfam" id="PF00480">
    <property type="entry name" value="ROK"/>
    <property type="match status" value="1"/>
</dbReference>
<comment type="caution">
    <text evidence="2">The sequence shown here is derived from an EMBL/GenBank/DDBJ whole genome shotgun (WGS) entry which is preliminary data.</text>
</comment>
<evidence type="ECO:0000256" key="1">
    <source>
        <dbReference type="ARBA" id="ARBA00006479"/>
    </source>
</evidence>
<evidence type="ECO:0000313" key="3">
    <source>
        <dbReference type="Proteomes" id="UP000053881"/>
    </source>
</evidence>
<evidence type="ECO:0008006" key="4">
    <source>
        <dbReference type="Google" id="ProtNLM"/>
    </source>
</evidence>
<accession>A0A0Q9XK31</accession>
<dbReference type="InterPro" id="IPR000600">
    <property type="entry name" value="ROK"/>
</dbReference>
<evidence type="ECO:0000313" key="2">
    <source>
        <dbReference type="EMBL" id="KRG08764.1"/>
    </source>
</evidence>
<dbReference type="InterPro" id="IPR043129">
    <property type="entry name" value="ATPase_NBD"/>
</dbReference>
<dbReference type="SUPFAM" id="SSF53067">
    <property type="entry name" value="Actin-like ATPase domain"/>
    <property type="match status" value="1"/>
</dbReference>
<dbReference type="PATRIC" id="fig|217031.4.peg.8381"/>
<name>A0A0Q9XK31_9BACI</name>
<sequence length="156" mass="17188">MLGTGCGSTFIEKGEIVKNKYGLQENGMIYQDPFLDGTIEDYLSANGLKMVARQMNMNELDGLALYQASQKGSQKAQDVFYKFGYLIGTALQRYVQSFQPDCIAFGGQIAGSMKWMKPGIQAGLGQEQSIRTKIKTSENGTLSTCKGLVYLLNQKK</sequence>
<dbReference type="Proteomes" id="UP000053881">
    <property type="component" value="Unassembled WGS sequence"/>
</dbReference>
<protein>
    <recommendedName>
        <fullName evidence="4">ROK family protein</fullName>
    </recommendedName>
</protein>
<dbReference type="PANTHER" id="PTHR18964:SF149">
    <property type="entry name" value="BIFUNCTIONAL UDP-N-ACETYLGLUCOSAMINE 2-EPIMERASE_N-ACETYLMANNOSAMINE KINASE"/>
    <property type="match status" value="1"/>
</dbReference>
<gene>
    <name evidence="2" type="ORF">ACA29_24810</name>
</gene>
<dbReference type="EMBL" id="LGPB01000142">
    <property type="protein sequence ID" value="KRG08764.1"/>
    <property type="molecule type" value="Genomic_DNA"/>
</dbReference>